<feature type="compositionally biased region" description="Low complexity" evidence="1">
    <location>
        <begin position="620"/>
        <end position="636"/>
    </location>
</feature>
<dbReference type="AlphaFoldDB" id="A0A420I969"/>
<gene>
    <name evidence="2" type="ORF">GcM3_110012</name>
</gene>
<comment type="caution">
    <text evidence="2">The sequence shown here is derived from an EMBL/GenBank/DDBJ whole genome shotgun (WGS) entry which is preliminary data.</text>
</comment>
<evidence type="ECO:0000256" key="1">
    <source>
        <dbReference type="SAM" id="MobiDB-lite"/>
    </source>
</evidence>
<keyword evidence="3" id="KW-1185">Reference proteome</keyword>
<feature type="region of interest" description="Disordered" evidence="1">
    <location>
        <begin position="231"/>
        <end position="349"/>
    </location>
</feature>
<feature type="compositionally biased region" description="Polar residues" evidence="1">
    <location>
        <begin position="578"/>
        <end position="599"/>
    </location>
</feature>
<feature type="region of interest" description="Disordered" evidence="1">
    <location>
        <begin position="493"/>
        <end position="641"/>
    </location>
</feature>
<dbReference type="EMBL" id="MCBQ01011022">
    <property type="protein sequence ID" value="RKF66841.1"/>
    <property type="molecule type" value="Genomic_DNA"/>
</dbReference>
<accession>A0A420I969</accession>
<evidence type="ECO:0000313" key="3">
    <source>
        <dbReference type="Proteomes" id="UP000283383"/>
    </source>
</evidence>
<sequence length="736" mass="80885">MPFDFAAYKAKCDAMSTEALQLEWQNYTRQLTTGATMTATSVMLSPMTSGISLVGLGISVPQLHNARKKRAIVGNKMQLHGAEPHTRRRDVIIPAAISVTAAGLTLGITPTGAEFIGGEVGAKGIEYLVTHATLDALWSILDEAQNAYHHRISKRKLRKSKLKQKEYMAQASKMSEYSQIGIDAKRNDILDGKISSNRAESLRAYYLENHENVFDNEDLPPPLYQKKYVYQGGQAKASRSNSTISHPPILNRRSSQLSVRRLNYSSSSIATEDSSRLRHTAASRRISASGDHRPRILRPATPSSPPGIDFVPSLQVGEDSDFENQSESDDSSELEEEDDSENEEIVEGEKKKEKIIEHVLTLEQEVTMLKATILRMELERRGLVSVSDPNVDPNLVQDNEFVKISKISAKKESAQEKNSSPESRSTQRLRNKIKSPVGQNQASSTPRTQHRPPLSRRTNELDFQRPKPQNSIPRQNVESVPVPIQEPIQQENQISEISSSEQQSNAISSREQIQRRPLRKRHDSGYFSISQNNSSVASTPGGVFSDCGTPDASGQNVDRNDAQTPPPATISAAAIQSDSKSSAGSLKNTSVPFTDQQDPLPNLDQGILSQLQQTRASRNSSPIKNGSIHSSSSSSSARRGWKDRVQMRPPILNHTSDEILTQVSSSNSSIKSTNDLDDVLSLQSQTLRLSMGRSASSFAVTDASINNVNQVIPTAIATTATQILPPLSSRSWRAPV</sequence>
<feature type="compositionally biased region" description="Polar residues" evidence="1">
    <location>
        <begin position="252"/>
        <end position="272"/>
    </location>
</feature>
<feature type="region of interest" description="Disordered" evidence="1">
    <location>
        <begin position="410"/>
        <end position="479"/>
    </location>
</feature>
<feature type="compositionally biased region" description="Polar residues" evidence="1">
    <location>
        <begin position="607"/>
        <end position="619"/>
    </location>
</feature>
<protein>
    <submittedName>
        <fullName evidence="2">Uncharacterized protein</fullName>
    </submittedName>
</protein>
<dbReference type="STRING" id="62708.A0A420I969"/>
<organism evidence="2 3">
    <name type="scientific">Golovinomyces cichoracearum</name>
    <dbReference type="NCBI Taxonomy" id="62708"/>
    <lineage>
        <taxon>Eukaryota</taxon>
        <taxon>Fungi</taxon>
        <taxon>Dikarya</taxon>
        <taxon>Ascomycota</taxon>
        <taxon>Pezizomycotina</taxon>
        <taxon>Leotiomycetes</taxon>
        <taxon>Erysiphales</taxon>
        <taxon>Erysiphaceae</taxon>
        <taxon>Golovinomyces</taxon>
    </lineage>
</organism>
<feature type="compositionally biased region" description="Low complexity" evidence="1">
    <location>
        <begin position="493"/>
        <end position="509"/>
    </location>
</feature>
<reference evidence="2 3" key="1">
    <citation type="journal article" date="2018" name="BMC Genomics">
        <title>Comparative genome analyses reveal sequence features reflecting distinct modes of host-adaptation between dicot and monocot powdery mildew.</title>
        <authorList>
            <person name="Wu Y."/>
            <person name="Ma X."/>
            <person name="Pan Z."/>
            <person name="Kale S.D."/>
            <person name="Song Y."/>
            <person name="King H."/>
            <person name="Zhang Q."/>
            <person name="Presley C."/>
            <person name="Deng X."/>
            <person name="Wei C.I."/>
            <person name="Xiao S."/>
        </authorList>
    </citation>
    <scope>NUCLEOTIDE SEQUENCE [LARGE SCALE GENOMIC DNA]</scope>
    <source>
        <strain evidence="2">UMSG3</strain>
    </source>
</reference>
<feature type="compositionally biased region" description="Polar residues" evidence="1">
    <location>
        <begin position="437"/>
        <end position="447"/>
    </location>
</feature>
<dbReference type="Proteomes" id="UP000283383">
    <property type="component" value="Unassembled WGS sequence"/>
</dbReference>
<name>A0A420I969_9PEZI</name>
<evidence type="ECO:0000313" key="2">
    <source>
        <dbReference type="EMBL" id="RKF66841.1"/>
    </source>
</evidence>
<feature type="compositionally biased region" description="Polar residues" evidence="1">
    <location>
        <begin position="467"/>
        <end position="478"/>
    </location>
</feature>
<proteinExistence type="predicted"/>
<feature type="compositionally biased region" description="Acidic residues" evidence="1">
    <location>
        <begin position="318"/>
        <end position="346"/>
    </location>
</feature>
<feature type="compositionally biased region" description="Polar residues" evidence="1">
    <location>
        <begin position="527"/>
        <end position="538"/>
    </location>
</feature>